<dbReference type="Proteomes" id="UP000030672">
    <property type="component" value="Unassembled WGS sequence"/>
</dbReference>
<dbReference type="HOGENOM" id="CLU_930610_0_0_1"/>
<sequence>MSRCQLAQLHSIDSCGSEETLCQTEEYSCAKLTKMCGQTVMVYECACGKSNREIMPSRICRPACEIQKDQLTIRLIRPCGECLAANTNMFAELQRDSAERSATALHDKPLPGIPVPGPVEGLPPSYQEAAEQPPTYARAITEGDPVSYDNVITAIATFQPDEIVRAWHTFRASQLSLLPPLSTDLQTLERRVSKAKRRLHRTEDVGFCEEVTIRLAREQNILDKSLQQGQRYLNATLVLKYGLDKYQNLAKEATKLGDYDQARLHVKVASEHADKLLEMKIELSRPEQQPRRVAGHSRQQLYLLEKVVQTLEARTTSRVWAFVQVTTRSVYETHC</sequence>
<dbReference type="RefSeq" id="XP_040879147.1">
    <property type="nucleotide sequence ID" value="XM_041026489.1"/>
</dbReference>
<protein>
    <submittedName>
        <fullName evidence="1">Uncharacterized protein</fullName>
    </submittedName>
</protein>
<reference evidence="1 2" key="1">
    <citation type="journal article" date="2014" name="BMC Genomics">
        <title>Genome sequencing of four Aureobasidium pullulans varieties: biotechnological potential, stress tolerance, and description of new species.</title>
        <authorList>
            <person name="Gostin Ar C."/>
            <person name="Ohm R.A."/>
            <person name="Kogej T."/>
            <person name="Sonjak S."/>
            <person name="Turk M."/>
            <person name="Zajc J."/>
            <person name="Zalar P."/>
            <person name="Grube M."/>
            <person name="Sun H."/>
            <person name="Han J."/>
            <person name="Sharma A."/>
            <person name="Chiniquy J."/>
            <person name="Ngan C.Y."/>
            <person name="Lipzen A."/>
            <person name="Barry K."/>
            <person name="Grigoriev I.V."/>
            <person name="Gunde-Cimerman N."/>
        </authorList>
    </citation>
    <scope>NUCLEOTIDE SEQUENCE [LARGE SCALE GENOMIC DNA]</scope>
    <source>
        <strain evidence="1 2">CBS 110374</strain>
    </source>
</reference>
<accession>A0A074VSD4</accession>
<evidence type="ECO:0000313" key="2">
    <source>
        <dbReference type="Proteomes" id="UP000030672"/>
    </source>
</evidence>
<evidence type="ECO:0000313" key="1">
    <source>
        <dbReference type="EMBL" id="KEQ62124.1"/>
    </source>
</evidence>
<name>A0A074VSD4_AURM1</name>
<organism evidence="1 2">
    <name type="scientific">Aureobasidium melanogenum (strain CBS 110374)</name>
    <name type="common">Aureobasidium pullulans var. melanogenum</name>
    <dbReference type="NCBI Taxonomy" id="1043003"/>
    <lineage>
        <taxon>Eukaryota</taxon>
        <taxon>Fungi</taxon>
        <taxon>Dikarya</taxon>
        <taxon>Ascomycota</taxon>
        <taxon>Pezizomycotina</taxon>
        <taxon>Dothideomycetes</taxon>
        <taxon>Dothideomycetidae</taxon>
        <taxon>Dothideales</taxon>
        <taxon>Saccotheciaceae</taxon>
        <taxon>Aureobasidium</taxon>
    </lineage>
</organism>
<proteinExistence type="predicted"/>
<dbReference type="GeneID" id="63919862"/>
<dbReference type="AlphaFoldDB" id="A0A074VSD4"/>
<gene>
    <name evidence="1" type="ORF">M437DRAFT_75800</name>
</gene>
<keyword evidence="2" id="KW-1185">Reference proteome</keyword>
<dbReference type="EMBL" id="KL584835">
    <property type="protein sequence ID" value="KEQ62124.1"/>
    <property type="molecule type" value="Genomic_DNA"/>
</dbReference>